<dbReference type="EMBL" id="KK102788">
    <property type="protein sequence ID" value="KIY96916.1"/>
    <property type="molecule type" value="Genomic_DNA"/>
</dbReference>
<organism evidence="7 8">
    <name type="scientific">Monoraphidium neglectum</name>
    <dbReference type="NCBI Taxonomy" id="145388"/>
    <lineage>
        <taxon>Eukaryota</taxon>
        <taxon>Viridiplantae</taxon>
        <taxon>Chlorophyta</taxon>
        <taxon>core chlorophytes</taxon>
        <taxon>Chlorophyceae</taxon>
        <taxon>CS clade</taxon>
        <taxon>Sphaeropleales</taxon>
        <taxon>Selenastraceae</taxon>
        <taxon>Monoraphidium</taxon>
    </lineage>
</organism>
<evidence type="ECO:0000256" key="3">
    <source>
        <dbReference type="ARBA" id="ARBA00022741"/>
    </source>
</evidence>
<dbReference type="InterPro" id="IPR011009">
    <property type="entry name" value="Kinase-like_dom_sf"/>
</dbReference>
<reference evidence="7 8" key="1">
    <citation type="journal article" date="2013" name="BMC Genomics">
        <title>Reconstruction of the lipid metabolism for the microalga Monoraphidium neglectum from its genome sequence reveals characteristics suitable for biofuel production.</title>
        <authorList>
            <person name="Bogen C."/>
            <person name="Al-Dilaimi A."/>
            <person name="Albersmeier A."/>
            <person name="Wichmann J."/>
            <person name="Grundmann M."/>
            <person name="Rupp O."/>
            <person name="Lauersen K.J."/>
            <person name="Blifernez-Klassen O."/>
            <person name="Kalinowski J."/>
            <person name="Goesmann A."/>
            <person name="Mussgnug J.H."/>
            <person name="Kruse O."/>
        </authorList>
    </citation>
    <scope>NUCLEOTIDE SEQUENCE [LARGE SCALE GENOMIC DNA]</scope>
    <source>
        <strain evidence="7 8">SAG 48.87</strain>
    </source>
</reference>
<dbReference type="OrthoDB" id="68483at2759"/>
<sequence length="114" mass="12312">LYQLLTGKLPFWSNLSPQQVAALPPYALLGAVRTHDVSYPRATWSGVTAEGQALVAAMLQRDPAQRITAAAALAHPWFQRVLGYTPAATGLEKERAEAVSNNVEFSARVAAMHL</sequence>
<dbReference type="InterPro" id="IPR050205">
    <property type="entry name" value="CDPK_Ser/Thr_kinases"/>
</dbReference>
<evidence type="ECO:0000256" key="2">
    <source>
        <dbReference type="ARBA" id="ARBA00022679"/>
    </source>
</evidence>
<keyword evidence="3" id="KW-0547">Nucleotide-binding</keyword>
<accession>A0A0D2M6R1</accession>
<dbReference type="Proteomes" id="UP000054498">
    <property type="component" value="Unassembled WGS sequence"/>
</dbReference>
<dbReference type="SUPFAM" id="SSF56112">
    <property type="entry name" value="Protein kinase-like (PK-like)"/>
    <property type="match status" value="1"/>
</dbReference>
<dbReference type="GO" id="GO:0005524">
    <property type="term" value="F:ATP binding"/>
    <property type="evidence" value="ECO:0007669"/>
    <property type="project" value="UniProtKB-KW"/>
</dbReference>
<dbReference type="RefSeq" id="XP_013895936.1">
    <property type="nucleotide sequence ID" value="XM_014040482.1"/>
</dbReference>
<evidence type="ECO:0000313" key="7">
    <source>
        <dbReference type="EMBL" id="KIY96916.1"/>
    </source>
</evidence>
<evidence type="ECO:0000259" key="6">
    <source>
        <dbReference type="PROSITE" id="PS50011"/>
    </source>
</evidence>
<dbReference type="GO" id="GO:0004674">
    <property type="term" value="F:protein serine/threonine kinase activity"/>
    <property type="evidence" value="ECO:0007669"/>
    <property type="project" value="UniProtKB-KW"/>
</dbReference>
<feature type="non-terminal residue" evidence="7">
    <location>
        <position position="1"/>
    </location>
</feature>
<keyword evidence="5" id="KW-0067">ATP-binding</keyword>
<dbReference type="Gene3D" id="1.10.510.10">
    <property type="entry name" value="Transferase(Phosphotransferase) domain 1"/>
    <property type="match status" value="1"/>
</dbReference>
<evidence type="ECO:0000256" key="5">
    <source>
        <dbReference type="ARBA" id="ARBA00022840"/>
    </source>
</evidence>
<dbReference type="AlphaFoldDB" id="A0A0D2M6R1"/>
<gene>
    <name evidence="7" type="ORF">MNEG_11047</name>
</gene>
<dbReference type="InterPro" id="IPR000719">
    <property type="entry name" value="Prot_kinase_dom"/>
</dbReference>
<feature type="domain" description="Protein kinase" evidence="6">
    <location>
        <begin position="1"/>
        <end position="78"/>
    </location>
</feature>
<dbReference type="KEGG" id="mng:MNEG_11047"/>
<proteinExistence type="predicted"/>
<keyword evidence="1" id="KW-0723">Serine/threonine-protein kinase</keyword>
<evidence type="ECO:0000313" key="8">
    <source>
        <dbReference type="Proteomes" id="UP000054498"/>
    </source>
</evidence>
<name>A0A0D2M6R1_9CHLO</name>
<keyword evidence="2" id="KW-0808">Transferase</keyword>
<dbReference type="PROSITE" id="PS50011">
    <property type="entry name" value="PROTEIN_KINASE_DOM"/>
    <property type="match status" value="1"/>
</dbReference>
<keyword evidence="4" id="KW-0418">Kinase</keyword>
<dbReference type="PANTHER" id="PTHR24349">
    <property type="entry name" value="SERINE/THREONINE-PROTEIN KINASE"/>
    <property type="match status" value="1"/>
</dbReference>
<evidence type="ECO:0000256" key="1">
    <source>
        <dbReference type="ARBA" id="ARBA00022527"/>
    </source>
</evidence>
<dbReference type="STRING" id="145388.A0A0D2M6R1"/>
<protein>
    <recommendedName>
        <fullName evidence="6">Protein kinase domain-containing protein</fullName>
    </recommendedName>
</protein>
<dbReference type="GeneID" id="25728270"/>
<keyword evidence="8" id="KW-1185">Reference proteome</keyword>
<evidence type="ECO:0000256" key="4">
    <source>
        <dbReference type="ARBA" id="ARBA00022777"/>
    </source>
</evidence>